<dbReference type="PROSITE" id="PS51257">
    <property type="entry name" value="PROKAR_LIPOPROTEIN"/>
    <property type="match status" value="1"/>
</dbReference>
<feature type="chain" id="PRO_5008536178" description="Lysozyme inhibitor LprI-like N-terminal domain-containing protein" evidence="1">
    <location>
        <begin position="25"/>
        <end position="117"/>
    </location>
</feature>
<name>A0A1B2EJI4_9HYPH</name>
<feature type="signal peptide" evidence="1">
    <location>
        <begin position="1"/>
        <end position="24"/>
    </location>
</feature>
<reference evidence="3" key="1">
    <citation type="submission" date="2016-07" db="EMBL/GenBank/DDBJ databases">
        <title>Microvirga ossetica sp. nov. a new species of rhizobia isolated from root nodules of the legume species Vicia alpestris Steven originated from North Ossetia region in the Caucasus.</title>
        <authorList>
            <person name="Safronova V.I."/>
            <person name="Kuznetsova I.G."/>
            <person name="Sazanova A.L."/>
            <person name="Belimov A."/>
            <person name="Andronov E."/>
            <person name="Osledkin Y.S."/>
            <person name="Onishchuk O.P."/>
            <person name="Kurchak O.N."/>
            <person name="Shaposhnikov A.I."/>
            <person name="Willems A."/>
            <person name="Tikhonovich I.A."/>
        </authorList>
    </citation>
    <scope>NUCLEOTIDE SEQUENCE [LARGE SCALE GENOMIC DNA]</scope>
    <source>
        <strain evidence="3">V5/3M</strain>
    </source>
</reference>
<feature type="domain" description="Lysozyme inhibitor LprI-like N-terminal" evidence="2">
    <location>
        <begin position="29"/>
        <end position="104"/>
    </location>
</feature>
<dbReference type="Gene3D" id="1.20.1270.180">
    <property type="match status" value="1"/>
</dbReference>
<keyword evidence="1" id="KW-0732">Signal</keyword>
<protein>
    <recommendedName>
        <fullName evidence="2">Lysozyme inhibitor LprI-like N-terminal domain-containing protein</fullName>
    </recommendedName>
</protein>
<evidence type="ECO:0000313" key="3">
    <source>
        <dbReference type="EMBL" id="ANY80134.1"/>
    </source>
</evidence>
<dbReference type="GO" id="GO:0005576">
    <property type="term" value="C:extracellular region"/>
    <property type="evidence" value="ECO:0007669"/>
    <property type="project" value="TreeGrafter"/>
</dbReference>
<dbReference type="Pfam" id="PF07007">
    <property type="entry name" value="LprI"/>
    <property type="match status" value="1"/>
</dbReference>
<dbReference type="InterPro" id="IPR009739">
    <property type="entry name" value="LprI-like_N"/>
</dbReference>
<sequence length="117" mass="12753">MRNASHFVALSFLILGCSWQPVSAASFDCSKAEAADEKAICADHQLNDADVEMSVLYVQLKPFLGMGARGDMEDQQVAWLKRRAACGADHSCLSKAYADRLLQLRGGFDALAKRGPF</sequence>
<evidence type="ECO:0000256" key="1">
    <source>
        <dbReference type="SAM" id="SignalP"/>
    </source>
</evidence>
<proteinExistence type="predicted"/>
<dbReference type="EMBL" id="CP016616">
    <property type="protein sequence ID" value="ANY80134.1"/>
    <property type="molecule type" value="Genomic_DNA"/>
</dbReference>
<organism evidence="3">
    <name type="scientific">Microvirga ossetica</name>
    <dbReference type="NCBI Taxonomy" id="1882682"/>
    <lineage>
        <taxon>Bacteria</taxon>
        <taxon>Pseudomonadati</taxon>
        <taxon>Pseudomonadota</taxon>
        <taxon>Alphaproteobacteria</taxon>
        <taxon>Hyphomicrobiales</taxon>
        <taxon>Methylobacteriaceae</taxon>
        <taxon>Microvirga</taxon>
    </lineage>
</organism>
<dbReference type="KEGG" id="moc:BB934_19455"/>
<gene>
    <name evidence="3" type="ORF">BB934_19455</name>
</gene>
<dbReference type="AlphaFoldDB" id="A0A1B2EJI4"/>
<dbReference type="RefSeq" id="WP_099511145.1">
    <property type="nucleotide sequence ID" value="NZ_CP016616.1"/>
</dbReference>
<dbReference type="OrthoDB" id="122332at2"/>
<dbReference type="InterPro" id="IPR052755">
    <property type="entry name" value="Lysozyme_Inhibitor_LprI"/>
</dbReference>
<dbReference type="PANTHER" id="PTHR37549">
    <property type="entry name" value="LIPOPROTEIN LPRI"/>
    <property type="match status" value="1"/>
</dbReference>
<accession>A0A1B2EJI4</accession>
<evidence type="ECO:0000259" key="2">
    <source>
        <dbReference type="Pfam" id="PF07007"/>
    </source>
</evidence>
<dbReference type="PANTHER" id="PTHR37549:SF1">
    <property type="entry name" value="LIPOPROTEIN LPRI"/>
    <property type="match status" value="1"/>
</dbReference>